<dbReference type="GO" id="GO:0000076">
    <property type="term" value="P:DNA replication checkpoint signaling"/>
    <property type="evidence" value="ECO:0007669"/>
    <property type="project" value="UniProtKB-UniRule"/>
</dbReference>
<proteinExistence type="inferred from homology"/>
<name>A0AAD9RJ19_9HYME</name>
<evidence type="ECO:0000313" key="9">
    <source>
        <dbReference type="EMBL" id="KAK2580672.1"/>
    </source>
</evidence>
<keyword evidence="10" id="KW-1185">Reference proteome</keyword>
<feature type="region of interest" description="Disordered" evidence="7">
    <location>
        <begin position="249"/>
        <end position="271"/>
    </location>
</feature>
<comment type="caution">
    <text evidence="9">The sequence shown here is derived from an EMBL/GenBank/DDBJ whole genome shotgun (WGS) entry which is preliminary data.</text>
</comment>
<reference evidence="9" key="2">
    <citation type="journal article" date="2023" name="Commun. Biol.">
        <title>Intrasexual cuticular hydrocarbon dimorphism in a wasp sheds light on hydrocarbon biosynthesis genes in Hymenoptera.</title>
        <authorList>
            <person name="Moris V.C."/>
            <person name="Podsiadlowski L."/>
            <person name="Martin S."/>
            <person name="Oeyen J.P."/>
            <person name="Donath A."/>
            <person name="Petersen M."/>
            <person name="Wilbrandt J."/>
            <person name="Misof B."/>
            <person name="Liedtke D."/>
            <person name="Thamm M."/>
            <person name="Scheiner R."/>
            <person name="Schmitt T."/>
            <person name="Niehuis O."/>
        </authorList>
    </citation>
    <scope>NUCLEOTIDE SEQUENCE</scope>
    <source>
        <strain evidence="9">GBR_01_08_01A</strain>
    </source>
</reference>
<evidence type="ECO:0000256" key="4">
    <source>
        <dbReference type="ARBA" id="ARBA00023242"/>
    </source>
</evidence>
<organism evidence="9 10">
    <name type="scientific">Odynerus spinipes</name>
    <dbReference type="NCBI Taxonomy" id="1348599"/>
    <lineage>
        <taxon>Eukaryota</taxon>
        <taxon>Metazoa</taxon>
        <taxon>Ecdysozoa</taxon>
        <taxon>Arthropoda</taxon>
        <taxon>Hexapoda</taxon>
        <taxon>Insecta</taxon>
        <taxon>Pterygota</taxon>
        <taxon>Neoptera</taxon>
        <taxon>Endopterygota</taxon>
        <taxon>Hymenoptera</taxon>
        <taxon>Apocrita</taxon>
        <taxon>Aculeata</taxon>
        <taxon>Vespoidea</taxon>
        <taxon>Vespidae</taxon>
        <taxon>Eumeninae</taxon>
        <taxon>Odynerus</taxon>
    </lineage>
</organism>
<reference evidence="9" key="1">
    <citation type="submission" date="2021-08" db="EMBL/GenBank/DDBJ databases">
        <authorList>
            <person name="Misof B."/>
            <person name="Oliver O."/>
            <person name="Podsiadlowski L."/>
            <person name="Donath A."/>
            <person name="Peters R."/>
            <person name="Mayer C."/>
            <person name="Rust J."/>
            <person name="Gunkel S."/>
            <person name="Lesny P."/>
            <person name="Martin S."/>
            <person name="Oeyen J.P."/>
            <person name="Petersen M."/>
            <person name="Panagiotis P."/>
            <person name="Wilbrandt J."/>
            <person name="Tanja T."/>
        </authorList>
    </citation>
    <scope>NUCLEOTIDE SEQUENCE</scope>
    <source>
        <strain evidence="9">GBR_01_08_01A</strain>
        <tissue evidence="9">Thorax + abdomen</tissue>
    </source>
</reference>
<dbReference type="InterPro" id="IPR040038">
    <property type="entry name" value="TIPIN/Csm3/Swi3"/>
</dbReference>
<evidence type="ECO:0000256" key="2">
    <source>
        <dbReference type="ARBA" id="ARBA00006075"/>
    </source>
</evidence>
<evidence type="ECO:0000256" key="6">
    <source>
        <dbReference type="RuleBase" id="RU366049"/>
    </source>
</evidence>
<dbReference type="PANTHER" id="PTHR13220:SF11">
    <property type="entry name" value="TIMELESS-INTERACTING PROTEIN"/>
    <property type="match status" value="1"/>
</dbReference>
<dbReference type="Pfam" id="PF07962">
    <property type="entry name" value="Swi3"/>
    <property type="match status" value="1"/>
</dbReference>
<feature type="domain" description="Chromosome segregation in meiosis protein 3" evidence="8">
    <location>
        <begin position="63"/>
        <end position="143"/>
    </location>
</feature>
<accession>A0AAD9RJ19</accession>
<dbReference type="AlphaFoldDB" id="A0AAD9RJ19"/>
<dbReference type="PANTHER" id="PTHR13220">
    <property type="entry name" value="TIMELESS INTERACTING-RELATED"/>
    <property type="match status" value="1"/>
</dbReference>
<dbReference type="GO" id="GO:0031298">
    <property type="term" value="C:replication fork protection complex"/>
    <property type="evidence" value="ECO:0007669"/>
    <property type="project" value="TreeGrafter"/>
</dbReference>
<feature type="compositionally biased region" description="Basic and acidic residues" evidence="7">
    <location>
        <begin position="25"/>
        <end position="47"/>
    </location>
</feature>
<dbReference type="GO" id="GO:0043111">
    <property type="term" value="P:replication fork arrest"/>
    <property type="evidence" value="ECO:0007669"/>
    <property type="project" value="TreeGrafter"/>
</dbReference>
<keyword evidence="3 6" id="KW-0227">DNA damage</keyword>
<comment type="subcellular location">
    <subcellularLocation>
        <location evidence="1 6">Nucleus</location>
    </subcellularLocation>
</comment>
<evidence type="ECO:0000256" key="7">
    <source>
        <dbReference type="SAM" id="MobiDB-lite"/>
    </source>
</evidence>
<sequence>MTTLSDFSDHEDEILAEYEREDVDEDHKNLSDIDTKEQEENVPRKVDPSTSRVRITRNPIPTLNTQRLKGPKGIHTIEKHFEGFKFHGKGHEKMDLDRVMKRMEHWAHRLFPKLHFDDFLEKVEKLGTKKDLTVFVTKYRKDMVTPDEDETPKTNITDDECVEDNAAIDAFDLLIAEQIEKQKEALVQHNLDKNDTNDISHSNIFEQHATKITEKTIEVSNSQKTSELSDEIKERIERNRQQAIERKLAKLKAMKEDTKKKETEENKDIEM</sequence>
<comment type="function">
    <text evidence="6">Plays an important role in the control of DNA replication and the maintenance of replication fork stability.</text>
</comment>
<dbReference type="EMBL" id="JAIFRP010000050">
    <property type="protein sequence ID" value="KAK2580672.1"/>
    <property type="molecule type" value="Genomic_DNA"/>
</dbReference>
<dbReference type="GO" id="GO:0031297">
    <property type="term" value="P:replication fork processing"/>
    <property type="evidence" value="ECO:0007669"/>
    <property type="project" value="UniProtKB-UniRule"/>
</dbReference>
<dbReference type="InterPro" id="IPR012923">
    <property type="entry name" value="Csm3"/>
</dbReference>
<gene>
    <name evidence="9" type="ORF">KPH14_007774</name>
</gene>
<dbReference type="GO" id="GO:0003677">
    <property type="term" value="F:DNA binding"/>
    <property type="evidence" value="ECO:0007669"/>
    <property type="project" value="TreeGrafter"/>
</dbReference>
<keyword evidence="4 6" id="KW-0539">Nucleus</keyword>
<evidence type="ECO:0000256" key="3">
    <source>
        <dbReference type="ARBA" id="ARBA00022763"/>
    </source>
</evidence>
<evidence type="ECO:0000313" key="10">
    <source>
        <dbReference type="Proteomes" id="UP001258017"/>
    </source>
</evidence>
<evidence type="ECO:0000256" key="5">
    <source>
        <dbReference type="ARBA" id="ARBA00023306"/>
    </source>
</evidence>
<protein>
    <recommendedName>
        <fullName evidence="6">TIMELESS-interacting protein</fullName>
    </recommendedName>
</protein>
<evidence type="ECO:0000256" key="1">
    <source>
        <dbReference type="ARBA" id="ARBA00004123"/>
    </source>
</evidence>
<feature type="compositionally biased region" description="Acidic residues" evidence="7">
    <location>
        <begin position="9"/>
        <end position="24"/>
    </location>
</feature>
<evidence type="ECO:0000259" key="8">
    <source>
        <dbReference type="Pfam" id="PF07962"/>
    </source>
</evidence>
<keyword evidence="5 6" id="KW-0131">Cell cycle</keyword>
<comment type="similarity">
    <text evidence="2 6">Belongs to the CSM3 family.</text>
</comment>
<feature type="region of interest" description="Disordered" evidence="7">
    <location>
        <begin position="1"/>
        <end position="48"/>
    </location>
</feature>
<dbReference type="GO" id="GO:0006974">
    <property type="term" value="P:DNA damage response"/>
    <property type="evidence" value="ECO:0007669"/>
    <property type="project" value="UniProtKB-KW"/>
</dbReference>
<dbReference type="Proteomes" id="UP001258017">
    <property type="component" value="Unassembled WGS sequence"/>
</dbReference>